<proteinExistence type="predicted"/>
<dbReference type="Proteomes" id="UP000886998">
    <property type="component" value="Unassembled WGS sequence"/>
</dbReference>
<reference evidence="2" key="1">
    <citation type="submission" date="2020-08" db="EMBL/GenBank/DDBJ databases">
        <title>Multicomponent nature underlies the extraordinary mechanical properties of spider dragline silk.</title>
        <authorList>
            <person name="Kono N."/>
            <person name="Nakamura H."/>
            <person name="Mori M."/>
            <person name="Yoshida Y."/>
            <person name="Ohtoshi R."/>
            <person name="Malay A.D."/>
            <person name="Moran D.A.P."/>
            <person name="Tomita M."/>
            <person name="Numata K."/>
            <person name="Arakawa K."/>
        </authorList>
    </citation>
    <scope>NUCLEOTIDE SEQUENCE</scope>
</reference>
<name>A0A8X6XJS3_9ARAC</name>
<evidence type="ECO:0000313" key="2">
    <source>
        <dbReference type="EMBL" id="GFY54508.1"/>
    </source>
</evidence>
<evidence type="ECO:0000313" key="1">
    <source>
        <dbReference type="EMBL" id="GFY44057.1"/>
    </source>
</evidence>
<keyword evidence="3" id="KW-1185">Reference proteome</keyword>
<dbReference type="AlphaFoldDB" id="A0A8X6XJS3"/>
<comment type="caution">
    <text evidence="2">The sequence shown here is derived from an EMBL/GenBank/DDBJ whole genome shotgun (WGS) entry which is preliminary data.</text>
</comment>
<accession>A0A8X6XJS3</accession>
<sequence length="76" mass="8841">MSYSKFFHYSIDGDTPVCFIMPFTFLNMSSTAFVGTGKCQNDSYPDNRPRQTWNNAWRSAWNTSCVTMRMAMTFEL</sequence>
<gene>
    <name evidence="1" type="ORF">TNIN_142181</name>
    <name evidence="2" type="ORF">TNIN_435351</name>
</gene>
<organism evidence="2 3">
    <name type="scientific">Trichonephila inaurata madagascariensis</name>
    <dbReference type="NCBI Taxonomy" id="2747483"/>
    <lineage>
        <taxon>Eukaryota</taxon>
        <taxon>Metazoa</taxon>
        <taxon>Ecdysozoa</taxon>
        <taxon>Arthropoda</taxon>
        <taxon>Chelicerata</taxon>
        <taxon>Arachnida</taxon>
        <taxon>Araneae</taxon>
        <taxon>Araneomorphae</taxon>
        <taxon>Entelegynae</taxon>
        <taxon>Araneoidea</taxon>
        <taxon>Nephilidae</taxon>
        <taxon>Trichonephila</taxon>
        <taxon>Trichonephila inaurata</taxon>
    </lineage>
</organism>
<evidence type="ECO:0000313" key="3">
    <source>
        <dbReference type="Proteomes" id="UP000886998"/>
    </source>
</evidence>
<dbReference type="EMBL" id="BMAV01009892">
    <property type="protein sequence ID" value="GFY54508.1"/>
    <property type="molecule type" value="Genomic_DNA"/>
</dbReference>
<dbReference type="EMBL" id="BMAV01004026">
    <property type="protein sequence ID" value="GFY44057.1"/>
    <property type="molecule type" value="Genomic_DNA"/>
</dbReference>
<protein>
    <submittedName>
        <fullName evidence="2">Uncharacterized protein</fullName>
    </submittedName>
</protein>